<keyword evidence="2" id="KW-0548">Nucleotidyltransferase</keyword>
<feature type="domain" description="Reverse transcriptase RNase H-like" evidence="8">
    <location>
        <begin position="329"/>
        <end position="431"/>
    </location>
</feature>
<accession>A0A6H5IXT2</accession>
<evidence type="ECO:0000256" key="2">
    <source>
        <dbReference type="ARBA" id="ARBA00022695"/>
    </source>
</evidence>
<feature type="compositionally biased region" description="Basic residues" evidence="7">
    <location>
        <begin position="672"/>
        <end position="689"/>
    </location>
</feature>
<dbReference type="OrthoDB" id="9893755at2759"/>
<organism evidence="9 10">
    <name type="scientific">Trichogramma brassicae</name>
    <dbReference type="NCBI Taxonomy" id="86971"/>
    <lineage>
        <taxon>Eukaryota</taxon>
        <taxon>Metazoa</taxon>
        <taxon>Ecdysozoa</taxon>
        <taxon>Arthropoda</taxon>
        <taxon>Hexapoda</taxon>
        <taxon>Insecta</taxon>
        <taxon>Pterygota</taxon>
        <taxon>Neoptera</taxon>
        <taxon>Endopterygota</taxon>
        <taxon>Hymenoptera</taxon>
        <taxon>Apocrita</taxon>
        <taxon>Proctotrupomorpha</taxon>
        <taxon>Chalcidoidea</taxon>
        <taxon>Trichogrammatidae</taxon>
        <taxon>Trichogramma</taxon>
    </lineage>
</organism>
<dbReference type="InterPro" id="IPR041373">
    <property type="entry name" value="RT_RNaseH"/>
</dbReference>
<keyword evidence="3" id="KW-0540">Nuclease</keyword>
<keyword evidence="4" id="KW-0255">Endonuclease</keyword>
<dbReference type="FunFam" id="3.10.20.370:FF:000001">
    <property type="entry name" value="Retrovirus-related Pol polyprotein from transposon 17.6-like protein"/>
    <property type="match status" value="1"/>
</dbReference>
<feature type="region of interest" description="Disordered" evidence="7">
    <location>
        <begin position="805"/>
        <end position="824"/>
    </location>
</feature>
<gene>
    <name evidence="9" type="ORF">TBRA_LOCUS12388</name>
</gene>
<evidence type="ECO:0000256" key="5">
    <source>
        <dbReference type="ARBA" id="ARBA00022801"/>
    </source>
</evidence>
<dbReference type="InterPro" id="IPR050951">
    <property type="entry name" value="Retrovirus_Pol_polyprotein"/>
</dbReference>
<keyword evidence="10" id="KW-1185">Reference proteome</keyword>
<dbReference type="GO" id="GO:0004519">
    <property type="term" value="F:endonuclease activity"/>
    <property type="evidence" value="ECO:0007669"/>
    <property type="project" value="UniProtKB-KW"/>
</dbReference>
<keyword evidence="6" id="KW-0695">RNA-directed DNA polymerase</keyword>
<feature type="region of interest" description="Disordered" evidence="7">
    <location>
        <begin position="604"/>
        <end position="640"/>
    </location>
</feature>
<sequence>MGQLSMKKLENTSTALIPTTSTIINFLMMVGTTADILIQPINNNPGLYYEDYRSVVLKKATWRVAIYLNITVWTREHLLFQSYIQLERHCFSKTPTPSCCLFKNTDILQQFRVIQQLQEKIKLARQTAIPPNTLRNPLSVTRTRSLARPTQLTFTPFSVHPRENLLQIEGASERVALEAVTSGKSSRICSLQIGLSEVTELQREEIRQLVDRILPTREVPVGCTSWAEHRIIVDESQRPVKQRYYPVSKKLEEDMHSQVRELLAAGHIRRSSSEWSSPVVMVCKANGSYRLCIDYRKINAVTKGEEQQAAFERIKALIASAPMLSRPSFEHEFVVQTDASDSGLGAVLTQTIDGEEKVLCFASRTLNKVDRNYSVTERECLAVLWAIQKFRPYVEGYRFRVITDHSSLRWLHNLRNPTGKLSRWSLELQQFDYIVEHRKGTKTSCRMHCLVCTKTRATKSKLRPSQLTKKSKIAETRRLGRIEAEAALIAEEDEARIAWAMRMENLSGIRDKATENSQRAQERQAQYYNKKRRDVTFKLNDKVWRRNRILSSGAKGIAAKLGRRFRGPCKVSKLLGSNVYQLIGESGELLEKVTAIDLKPCYGRSSTAESDERNSTTANVTSGKSTTAAVSDERKSAVTDVTSGELLATSNTDDGKIATKTKVKILENPRVAARKKSIKRVNHKKRKKPSGQNLSPESTKALDDNESDDAMSTTPTRRMTRAQAKLKQAQEHHKCAATLYPLVESALPEETLRVWQRSVAQRDTADEEQNNTKDRLKRLISFLQNEVGGEERTELALNGFGIPDQESKKKITSPTGRNAERATDTYNIPSCSALINASEKKCVPSEPTGLSSRLHNERKQAAIKSSKEHSNEIQDDNLIELEPEKQDVKSDDSWVHDFERDIPICVTSSGRRIKRPQRLNL</sequence>
<feature type="region of interest" description="Disordered" evidence="7">
    <location>
        <begin position="844"/>
        <end position="875"/>
    </location>
</feature>
<dbReference type="Pfam" id="PF17917">
    <property type="entry name" value="RT_RNaseH"/>
    <property type="match status" value="1"/>
</dbReference>
<evidence type="ECO:0000256" key="3">
    <source>
        <dbReference type="ARBA" id="ARBA00022722"/>
    </source>
</evidence>
<dbReference type="EMBL" id="CADCXV010001045">
    <property type="protein sequence ID" value="CAB0040694.1"/>
    <property type="molecule type" value="Genomic_DNA"/>
</dbReference>
<feature type="compositionally biased region" description="Polar residues" evidence="7">
    <location>
        <begin position="615"/>
        <end position="629"/>
    </location>
</feature>
<evidence type="ECO:0000256" key="7">
    <source>
        <dbReference type="SAM" id="MobiDB-lite"/>
    </source>
</evidence>
<dbReference type="GO" id="GO:0003964">
    <property type="term" value="F:RNA-directed DNA polymerase activity"/>
    <property type="evidence" value="ECO:0007669"/>
    <property type="project" value="UniProtKB-KW"/>
</dbReference>
<dbReference type="SUPFAM" id="SSF56672">
    <property type="entry name" value="DNA/RNA polymerases"/>
    <property type="match status" value="1"/>
</dbReference>
<dbReference type="PANTHER" id="PTHR37984:SF5">
    <property type="entry name" value="PROTEIN NYNRIN-LIKE"/>
    <property type="match status" value="1"/>
</dbReference>
<dbReference type="CDD" id="cd09274">
    <property type="entry name" value="RNase_HI_RT_Ty3"/>
    <property type="match status" value="1"/>
</dbReference>
<name>A0A6H5IXT2_9HYME</name>
<keyword evidence="5" id="KW-0378">Hydrolase</keyword>
<dbReference type="GO" id="GO:0016787">
    <property type="term" value="F:hydrolase activity"/>
    <property type="evidence" value="ECO:0007669"/>
    <property type="project" value="UniProtKB-KW"/>
</dbReference>
<evidence type="ECO:0000313" key="9">
    <source>
        <dbReference type="EMBL" id="CAB0040694.1"/>
    </source>
</evidence>
<evidence type="ECO:0000256" key="6">
    <source>
        <dbReference type="ARBA" id="ARBA00022918"/>
    </source>
</evidence>
<evidence type="ECO:0000313" key="10">
    <source>
        <dbReference type="Proteomes" id="UP000479190"/>
    </source>
</evidence>
<keyword evidence="1" id="KW-0808">Transferase</keyword>
<dbReference type="PANTHER" id="PTHR37984">
    <property type="entry name" value="PROTEIN CBG26694"/>
    <property type="match status" value="1"/>
</dbReference>
<evidence type="ECO:0000256" key="1">
    <source>
        <dbReference type="ARBA" id="ARBA00022679"/>
    </source>
</evidence>
<dbReference type="Proteomes" id="UP000479190">
    <property type="component" value="Unassembled WGS sequence"/>
</dbReference>
<dbReference type="InterPro" id="IPR043502">
    <property type="entry name" value="DNA/RNA_pol_sf"/>
</dbReference>
<protein>
    <recommendedName>
        <fullName evidence="8">Reverse transcriptase RNase H-like domain-containing protein</fullName>
    </recommendedName>
</protein>
<feature type="compositionally biased region" description="Basic and acidic residues" evidence="7">
    <location>
        <begin position="854"/>
        <end position="872"/>
    </location>
</feature>
<proteinExistence type="predicted"/>
<dbReference type="AlphaFoldDB" id="A0A6H5IXT2"/>
<evidence type="ECO:0000256" key="4">
    <source>
        <dbReference type="ARBA" id="ARBA00022759"/>
    </source>
</evidence>
<reference evidence="9 10" key="1">
    <citation type="submission" date="2020-02" db="EMBL/GenBank/DDBJ databases">
        <authorList>
            <person name="Ferguson B K."/>
        </authorList>
    </citation>
    <scope>NUCLEOTIDE SEQUENCE [LARGE SCALE GENOMIC DNA]</scope>
</reference>
<dbReference type="Gene3D" id="3.10.20.370">
    <property type="match status" value="1"/>
</dbReference>
<dbReference type="Gene3D" id="3.10.10.10">
    <property type="entry name" value="HIV Type 1 Reverse Transcriptase, subunit A, domain 1"/>
    <property type="match status" value="1"/>
</dbReference>
<feature type="region of interest" description="Disordered" evidence="7">
    <location>
        <begin position="668"/>
        <end position="719"/>
    </location>
</feature>
<evidence type="ECO:0000259" key="8">
    <source>
        <dbReference type="Pfam" id="PF17917"/>
    </source>
</evidence>